<proteinExistence type="predicted"/>
<evidence type="ECO:0000256" key="4">
    <source>
        <dbReference type="ARBA" id="ARBA00022989"/>
    </source>
</evidence>
<feature type="domain" description="Major facilitator superfamily (MFS) profile" evidence="8">
    <location>
        <begin position="38"/>
        <end position="452"/>
    </location>
</feature>
<feature type="transmembrane region" description="Helical" evidence="7">
    <location>
        <begin position="132"/>
        <end position="153"/>
    </location>
</feature>
<evidence type="ECO:0000256" key="2">
    <source>
        <dbReference type="ARBA" id="ARBA00022448"/>
    </source>
</evidence>
<feature type="transmembrane region" description="Helical" evidence="7">
    <location>
        <begin position="307"/>
        <end position="327"/>
    </location>
</feature>
<dbReference type="InterPro" id="IPR005829">
    <property type="entry name" value="Sugar_transporter_CS"/>
</dbReference>
<evidence type="ECO:0000256" key="5">
    <source>
        <dbReference type="ARBA" id="ARBA00023136"/>
    </source>
</evidence>
<feature type="region of interest" description="Disordered" evidence="6">
    <location>
        <begin position="1"/>
        <end position="20"/>
    </location>
</feature>
<evidence type="ECO:0000259" key="8">
    <source>
        <dbReference type="PROSITE" id="PS50850"/>
    </source>
</evidence>
<evidence type="ECO:0000256" key="1">
    <source>
        <dbReference type="ARBA" id="ARBA00004651"/>
    </source>
</evidence>
<feature type="transmembrane region" description="Helical" evidence="7">
    <location>
        <begin position="34"/>
        <end position="59"/>
    </location>
</feature>
<feature type="transmembrane region" description="Helical" evidence="7">
    <location>
        <begin position="275"/>
        <end position="295"/>
    </location>
</feature>
<feature type="transmembrane region" description="Helical" evidence="7">
    <location>
        <begin position="165"/>
        <end position="188"/>
    </location>
</feature>
<feature type="transmembrane region" description="Helical" evidence="7">
    <location>
        <begin position="397"/>
        <end position="422"/>
    </location>
</feature>
<evidence type="ECO:0000313" key="10">
    <source>
        <dbReference type="Proteomes" id="UP000283095"/>
    </source>
</evidence>
<evidence type="ECO:0000256" key="3">
    <source>
        <dbReference type="ARBA" id="ARBA00022692"/>
    </source>
</evidence>
<evidence type="ECO:0000313" key="9">
    <source>
        <dbReference type="EMBL" id="AZV41157.1"/>
    </source>
</evidence>
<evidence type="ECO:0000256" key="7">
    <source>
        <dbReference type="SAM" id="Phobius"/>
    </source>
</evidence>
<dbReference type="EMBL" id="CP026095">
    <property type="protein sequence ID" value="AZV41157.1"/>
    <property type="molecule type" value="Genomic_DNA"/>
</dbReference>
<dbReference type="KEGG" id="pasa:BAOM_0501"/>
<evidence type="ECO:0000256" key="6">
    <source>
        <dbReference type="SAM" id="MobiDB-lite"/>
    </source>
</evidence>
<dbReference type="InterPro" id="IPR020846">
    <property type="entry name" value="MFS_dom"/>
</dbReference>
<dbReference type="Proteomes" id="UP000283095">
    <property type="component" value="Chromosome"/>
</dbReference>
<keyword evidence="5 7" id="KW-0472">Membrane</keyword>
<protein>
    <submittedName>
        <fullName evidence="9">Putative benzoate transport protein</fullName>
    </submittedName>
</protein>
<feature type="transmembrane region" description="Helical" evidence="7">
    <location>
        <begin position="339"/>
        <end position="356"/>
    </location>
</feature>
<feature type="transmembrane region" description="Helical" evidence="7">
    <location>
        <begin position="79"/>
        <end position="97"/>
    </location>
</feature>
<feature type="transmembrane region" description="Helical" evidence="7">
    <location>
        <begin position="428"/>
        <end position="447"/>
    </location>
</feature>
<dbReference type="RefSeq" id="WP_127758896.1">
    <property type="nucleotide sequence ID" value="NZ_CP026095.1"/>
</dbReference>
<name>A0A3Q9RK91_9BACI</name>
<dbReference type="InterPro" id="IPR011701">
    <property type="entry name" value="MFS"/>
</dbReference>
<feature type="transmembrane region" description="Helical" evidence="7">
    <location>
        <begin position="106"/>
        <end position="126"/>
    </location>
</feature>
<keyword evidence="4 7" id="KW-1133">Transmembrane helix</keyword>
<dbReference type="InterPro" id="IPR036259">
    <property type="entry name" value="MFS_trans_sf"/>
</dbReference>
<comment type="subcellular location">
    <subcellularLocation>
        <location evidence="1">Cell membrane</location>
        <topology evidence="1">Multi-pass membrane protein</topology>
    </subcellularLocation>
</comment>
<dbReference type="Gene3D" id="1.20.1250.20">
    <property type="entry name" value="MFS general substrate transporter like domains"/>
    <property type="match status" value="1"/>
</dbReference>
<dbReference type="AlphaFoldDB" id="A0A3Q9RK91"/>
<sequence>MGRNSHSVDSSYSKNETNSQQELNNLERKSISGITYLVVAICWFCMLAEGFDLAIYGAVLPTLMEYPAWSLSAAQAGSIGSYALIGMLIGAVCVGTLTDIFGRKKILVFSLTLFSIMMALSAMAPSPEMFGLYRFIGGIGCGGIIPTVSALTIEYSPIKRRSMMYAIMYTGYALGGVFSALVAMFFMGEYGWRLMFWVGAVPILVVPFILKYLPESLDFLVAKNRYTEAERIANRYNISIESIKENQPSNKGQKGKSKPNTVATLFSKQNIRATLFFWATFFMGLFMIYGLTTWLPKMMREAGYPLGSSLGLLLMLNLSAAAGALLAGVAADRWGSKKVISISYFLAGISIALLSLKSSMLIVYSLVGIAGFGTIGTTLILNAYISKYFDAENRATALGWALGFGRIGAILGPILVGLFMSWKFDLVMNFYVFAFAGIIASLSVLFIPKNNYGKI</sequence>
<dbReference type="GO" id="GO:0046943">
    <property type="term" value="F:carboxylic acid transmembrane transporter activity"/>
    <property type="evidence" value="ECO:0007669"/>
    <property type="project" value="TreeGrafter"/>
</dbReference>
<keyword evidence="2" id="KW-0813">Transport</keyword>
<dbReference type="SUPFAM" id="SSF103473">
    <property type="entry name" value="MFS general substrate transporter"/>
    <property type="match status" value="1"/>
</dbReference>
<dbReference type="GO" id="GO:0005886">
    <property type="term" value="C:plasma membrane"/>
    <property type="evidence" value="ECO:0007669"/>
    <property type="project" value="UniProtKB-SubCell"/>
</dbReference>
<reference evidence="9 10" key="1">
    <citation type="submission" date="2018-01" db="EMBL/GenBank/DDBJ databases">
        <title>Bacillus asahii Genome sequencing and assembly.</title>
        <authorList>
            <person name="Jiang H."/>
            <person name="Feng Y."/>
            <person name="Zhao F."/>
            <person name="Lin X."/>
        </authorList>
    </citation>
    <scope>NUCLEOTIDE SEQUENCE [LARGE SCALE GENOMIC DNA]</scope>
    <source>
        <strain evidence="9 10">OM18</strain>
    </source>
</reference>
<dbReference type="CDD" id="cd17365">
    <property type="entry name" value="MFS_PcaK_like"/>
    <property type="match status" value="1"/>
</dbReference>
<dbReference type="PROSITE" id="PS00217">
    <property type="entry name" value="SUGAR_TRANSPORT_2"/>
    <property type="match status" value="1"/>
</dbReference>
<feature type="transmembrane region" description="Helical" evidence="7">
    <location>
        <begin position="194"/>
        <end position="213"/>
    </location>
</feature>
<dbReference type="PANTHER" id="PTHR23508:SF10">
    <property type="entry name" value="CARBOXYLIC ACID TRANSPORTER PROTEIN HOMOLOG"/>
    <property type="match status" value="1"/>
</dbReference>
<dbReference type="OrthoDB" id="9787026at2"/>
<dbReference type="PANTHER" id="PTHR23508">
    <property type="entry name" value="CARBOXYLIC ACID TRANSPORTER PROTEIN HOMOLOG"/>
    <property type="match status" value="1"/>
</dbReference>
<keyword evidence="3 7" id="KW-0812">Transmembrane</keyword>
<organism evidence="9 10">
    <name type="scientific">Peribacillus asahii</name>
    <dbReference type="NCBI Taxonomy" id="228899"/>
    <lineage>
        <taxon>Bacteria</taxon>
        <taxon>Bacillati</taxon>
        <taxon>Bacillota</taxon>
        <taxon>Bacilli</taxon>
        <taxon>Bacillales</taxon>
        <taxon>Bacillaceae</taxon>
        <taxon>Peribacillus</taxon>
    </lineage>
</organism>
<gene>
    <name evidence="9" type="primary">benK</name>
    <name evidence="9" type="ORF">BAOM_0501</name>
</gene>
<dbReference type="Pfam" id="PF07690">
    <property type="entry name" value="MFS_1"/>
    <property type="match status" value="1"/>
</dbReference>
<feature type="transmembrane region" description="Helical" evidence="7">
    <location>
        <begin position="362"/>
        <end position="385"/>
    </location>
</feature>
<dbReference type="PROSITE" id="PS50850">
    <property type="entry name" value="MFS"/>
    <property type="match status" value="1"/>
</dbReference>
<accession>A0A3Q9RK91</accession>